<proteinExistence type="predicted"/>
<dbReference type="PRINTS" id="PR00176">
    <property type="entry name" value="NANEUSMPORT"/>
</dbReference>
<evidence type="ECO:0000256" key="4">
    <source>
        <dbReference type="ARBA" id="ARBA00022847"/>
    </source>
</evidence>
<reference evidence="9" key="1">
    <citation type="submission" date="2025-08" db="UniProtKB">
        <authorList>
            <consortium name="RefSeq"/>
        </authorList>
    </citation>
    <scope>IDENTIFICATION</scope>
</reference>
<dbReference type="Pfam" id="PF00209">
    <property type="entry name" value="SNF"/>
    <property type="match status" value="1"/>
</dbReference>
<dbReference type="InterPro" id="IPR037272">
    <property type="entry name" value="SNS_sf"/>
</dbReference>
<evidence type="ECO:0000256" key="6">
    <source>
        <dbReference type="ARBA" id="ARBA00023136"/>
    </source>
</evidence>
<evidence type="ECO:0000256" key="5">
    <source>
        <dbReference type="ARBA" id="ARBA00022989"/>
    </source>
</evidence>
<evidence type="ECO:0000313" key="8">
    <source>
        <dbReference type="Proteomes" id="UP000695022"/>
    </source>
</evidence>
<dbReference type="PANTHER" id="PTHR11616:SF309">
    <property type="entry name" value="TRANSPORTER"/>
    <property type="match status" value="1"/>
</dbReference>
<dbReference type="GeneID" id="106820386"/>
<evidence type="ECO:0000256" key="1">
    <source>
        <dbReference type="ARBA" id="ARBA00004141"/>
    </source>
</evidence>
<feature type="transmembrane region" description="Helical" evidence="7">
    <location>
        <begin position="108"/>
        <end position="130"/>
    </location>
</feature>
<keyword evidence="3 7" id="KW-0812">Transmembrane</keyword>
<organism evidence="8 9">
    <name type="scientific">Priapulus caudatus</name>
    <name type="common">Priapulid worm</name>
    <dbReference type="NCBI Taxonomy" id="37621"/>
    <lineage>
        <taxon>Eukaryota</taxon>
        <taxon>Metazoa</taxon>
        <taxon>Ecdysozoa</taxon>
        <taxon>Scalidophora</taxon>
        <taxon>Priapulida</taxon>
        <taxon>Priapulimorpha</taxon>
        <taxon>Priapulimorphida</taxon>
        <taxon>Priapulidae</taxon>
        <taxon>Priapulus</taxon>
    </lineage>
</organism>
<evidence type="ECO:0000313" key="9">
    <source>
        <dbReference type="RefSeq" id="XP_014680394.1"/>
    </source>
</evidence>
<keyword evidence="6 7" id="KW-0472">Membrane</keyword>
<evidence type="ECO:0000256" key="3">
    <source>
        <dbReference type="ARBA" id="ARBA00022692"/>
    </source>
</evidence>
<sequence length="131" mass="14535">MAESQGKDVSDVVTSGPGLVFIVYPEVVSQLPMPQIWAALFLVMFGLIGLDSEYCMVQGVISAIIDMFPKQLIPNRKLFVFCTCVIYMLCAMPMLTDGGMYLFQLFDAFSASGITLIFVVFCETMAIAWIY</sequence>
<dbReference type="RefSeq" id="XP_014680394.1">
    <property type="nucleotide sequence ID" value="XM_014824908.1"/>
</dbReference>
<keyword evidence="4" id="KW-0769">Symport</keyword>
<accession>A0ABM1F7H3</accession>
<dbReference type="PANTHER" id="PTHR11616">
    <property type="entry name" value="SODIUM/CHLORIDE DEPENDENT TRANSPORTER"/>
    <property type="match status" value="1"/>
</dbReference>
<feature type="transmembrane region" description="Helical" evidence="7">
    <location>
        <begin position="36"/>
        <end position="57"/>
    </location>
</feature>
<comment type="subcellular location">
    <subcellularLocation>
        <location evidence="1">Membrane</location>
        <topology evidence="1">Multi-pass membrane protein</topology>
    </subcellularLocation>
</comment>
<evidence type="ECO:0000256" key="7">
    <source>
        <dbReference type="SAM" id="Phobius"/>
    </source>
</evidence>
<keyword evidence="5 7" id="KW-1133">Transmembrane helix</keyword>
<keyword evidence="2" id="KW-0813">Transport</keyword>
<dbReference type="PROSITE" id="PS50267">
    <property type="entry name" value="NA_NEUROTRAN_SYMP_3"/>
    <property type="match status" value="1"/>
</dbReference>
<dbReference type="SUPFAM" id="SSF161070">
    <property type="entry name" value="SNF-like"/>
    <property type="match status" value="1"/>
</dbReference>
<protein>
    <submittedName>
        <fullName evidence="9">Sodium- and chloride-dependent GABA transporter 1-like</fullName>
    </submittedName>
</protein>
<feature type="transmembrane region" description="Helical" evidence="7">
    <location>
        <begin position="78"/>
        <end position="96"/>
    </location>
</feature>
<gene>
    <name evidence="9" type="primary">LOC106820386</name>
</gene>
<feature type="non-terminal residue" evidence="9">
    <location>
        <position position="131"/>
    </location>
</feature>
<dbReference type="InterPro" id="IPR000175">
    <property type="entry name" value="Na/ntran_symport"/>
</dbReference>
<dbReference type="Proteomes" id="UP000695022">
    <property type="component" value="Unplaced"/>
</dbReference>
<name>A0ABM1F7H3_PRICU</name>
<keyword evidence="8" id="KW-1185">Reference proteome</keyword>
<evidence type="ECO:0000256" key="2">
    <source>
        <dbReference type="ARBA" id="ARBA00022448"/>
    </source>
</evidence>